<protein>
    <submittedName>
        <fullName evidence="2">Uncharacterized protein</fullName>
    </submittedName>
</protein>
<name>A0AAJ0AHS0_9PEZI</name>
<proteinExistence type="predicted"/>
<dbReference type="Proteomes" id="UP001224890">
    <property type="component" value="Unassembled WGS sequence"/>
</dbReference>
<reference evidence="2" key="1">
    <citation type="submission" date="2021-06" db="EMBL/GenBank/DDBJ databases">
        <title>Comparative genomics, transcriptomics and evolutionary studies reveal genomic signatures of adaptation to plant cell wall in hemibiotrophic fungi.</title>
        <authorList>
            <consortium name="DOE Joint Genome Institute"/>
            <person name="Baroncelli R."/>
            <person name="Diaz J.F."/>
            <person name="Benocci T."/>
            <person name="Peng M."/>
            <person name="Battaglia E."/>
            <person name="Haridas S."/>
            <person name="Andreopoulos W."/>
            <person name="Labutti K."/>
            <person name="Pangilinan J."/>
            <person name="Floch G.L."/>
            <person name="Makela M.R."/>
            <person name="Henrissat B."/>
            <person name="Grigoriev I.V."/>
            <person name="Crouch J.A."/>
            <person name="De Vries R.P."/>
            <person name="Sukno S.A."/>
            <person name="Thon M.R."/>
        </authorList>
    </citation>
    <scope>NUCLEOTIDE SEQUENCE</scope>
    <source>
        <strain evidence="2">CBS 193.32</strain>
    </source>
</reference>
<evidence type="ECO:0000256" key="1">
    <source>
        <dbReference type="SAM" id="MobiDB-lite"/>
    </source>
</evidence>
<accession>A0AAJ0AHS0</accession>
<dbReference type="AlphaFoldDB" id="A0AAJ0AHS0"/>
<feature type="region of interest" description="Disordered" evidence="1">
    <location>
        <begin position="120"/>
        <end position="154"/>
    </location>
</feature>
<feature type="compositionally biased region" description="Polar residues" evidence="1">
    <location>
        <begin position="219"/>
        <end position="234"/>
    </location>
</feature>
<keyword evidence="3" id="KW-1185">Reference proteome</keyword>
<gene>
    <name evidence="2" type="ORF">BDP55DRAFT_635376</name>
</gene>
<dbReference type="GeneID" id="85457297"/>
<feature type="region of interest" description="Disordered" evidence="1">
    <location>
        <begin position="182"/>
        <end position="234"/>
    </location>
</feature>
<evidence type="ECO:0000313" key="3">
    <source>
        <dbReference type="Proteomes" id="UP001224890"/>
    </source>
</evidence>
<dbReference type="EMBL" id="JAHMHR010000042">
    <property type="protein sequence ID" value="KAK1671956.1"/>
    <property type="molecule type" value="Genomic_DNA"/>
</dbReference>
<dbReference type="RefSeq" id="XP_060425959.1">
    <property type="nucleotide sequence ID" value="XM_060572771.1"/>
</dbReference>
<organism evidence="2 3">
    <name type="scientific">Colletotrichum godetiae</name>
    <dbReference type="NCBI Taxonomy" id="1209918"/>
    <lineage>
        <taxon>Eukaryota</taxon>
        <taxon>Fungi</taxon>
        <taxon>Dikarya</taxon>
        <taxon>Ascomycota</taxon>
        <taxon>Pezizomycotina</taxon>
        <taxon>Sordariomycetes</taxon>
        <taxon>Hypocreomycetidae</taxon>
        <taxon>Glomerellales</taxon>
        <taxon>Glomerellaceae</taxon>
        <taxon>Colletotrichum</taxon>
        <taxon>Colletotrichum acutatum species complex</taxon>
    </lineage>
</organism>
<evidence type="ECO:0000313" key="2">
    <source>
        <dbReference type="EMBL" id="KAK1671956.1"/>
    </source>
</evidence>
<comment type="caution">
    <text evidence="2">The sequence shown here is derived from an EMBL/GenBank/DDBJ whole genome shotgun (WGS) entry which is preliminary data.</text>
</comment>
<sequence length="234" mass="26541">MIHELEYGLLNKKIAVITLVLWMEETGAHQIPDRGRFRDTVGSRFTHRFGCVWIDTIRMTSASDWLLIRHLWANVGWATFLARGIDTQRYQPPPGTDAPLPNSRLVTLLYIRIRTNHTKQRLREKSTHSPCLEPWTTADRMETERGRETGHSRQSEAIGHRFAAMHRGHIADPEWVRSNGEVNFDEDTASNCRTTKRQGKQRGATPSSREMAGSGGQGSQETNVRLPRSTATGV</sequence>
<feature type="compositionally biased region" description="Basic and acidic residues" evidence="1">
    <location>
        <begin position="139"/>
        <end position="154"/>
    </location>
</feature>